<evidence type="ECO:0000313" key="1">
    <source>
        <dbReference type="EMBL" id="MED6169971.1"/>
    </source>
</evidence>
<name>A0ABU6V9G4_9FABA</name>
<comment type="caution">
    <text evidence="1">The sequence shown here is derived from an EMBL/GenBank/DDBJ whole genome shotgun (WGS) entry which is preliminary data.</text>
</comment>
<reference evidence="1 2" key="1">
    <citation type="journal article" date="2023" name="Plants (Basel)">
        <title>Bridging the Gap: Combining Genomics and Transcriptomics Approaches to Understand Stylosanthes scabra, an Orphan Legume from the Brazilian Caatinga.</title>
        <authorList>
            <person name="Ferreira-Neto J.R.C."/>
            <person name="da Silva M.D."/>
            <person name="Binneck E."/>
            <person name="de Melo N.F."/>
            <person name="da Silva R.H."/>
            <person name="de Melo A.L.T.M."/>
            <person name="Pandolfi V."/>
            <person name="Bustamante F.O."/>
            <person name="Brasileiro-Vidal A.C."/>
            <person name="Benko-Iseppon A.M."/>
        </authorList>
    </citation>
    <scope>NUCLEOTIDE SEQUENCE [LARGE SCALE GENOMIC DNA]</scope>
    <source>
        <tissue evidence="1">Leaves</tissue>
    </source>
</reference>
<proteinExistence type="predicted"/>
<dbReference type="Proteomes" id="UP001341840">
    <property type="component" value="Unassembled WGS sequence"/>
</dbReference>
<accession>A0ABU6V9G4</accession>
<dbReference type="EMBL" id="JASCZI010151132">
    <property type="protein sequence ID" value="MED6169971.1"/>
    <property type="molecule type" value="Genomic_DNA"/>
</dbReference>
<gene>
    <name evidence="1" type="ORF">PIB30_026153</name>
</gene>
<evidence type="ECO:0000313" key="2">
    <source>
        <dbReference type="Proteomes" id="UP001341840"/>
    </source>
</evidence>
<protein>
    <submittedName>
        <fullName evidence="1">Uncharacterized protein</fullName>
    </submittedName>
</protein>
<organism evidence="1 2">
    <name type="scientific">Stylosanthes scabra</name>
    <dbReference type="NCBI Taxonomy" id="79078"/>
    <lineage>
        <taxon>Eukaryota</taxon>
        <taxon>Viridiplantae</taxon>
        <taxon>Streptophyta</taxon>
        <taxon>Embryophyta</taxon>
        <taxon>Tracheophyta</taxon>
        <taxon>Spermatophyta</taxon>
        <taxon>Magnoliopsida</taxon>
        <taxon>eudicotyledons</taxon>
        <taxon>Gunneridae</taxon>
        <taxon>Pentapetalae</taxon>
        <taxon>rosids</taxon>
        <taxon>fabids</taxon>
        <taxon>Fabales</taxon>
        <taxon>Fabaceae</taxon>
        <taxon>Papilionoideae</taxon>
        <taxon>50 kb inversion clade</taxon>
        <taxon>dalbergioids sensu lato</taxon>
        <taxon>Dalbergieae</taxon>
        <taxon>Pterocarpus clade</taxon>
        <taxon>Stylosanthes</taxon>
    </lineage>
</organism>
<sequence>MRTHASSLCVRICAETAILGVPPTSRCVRMASLLRTHLVQQWPSRFCCNPFVPLALSGHFHSELRLLNPETLERTHQGIVRNGKQFKTQKMWDLIGEEFKREVITFFEDVSLDKNANLTFVTLALKEGGTNGLDDF</sequence>
<keyword evidence="2" id="KW-1185">Reference proteome</keyword>